<comment type="caution">
    <text evidence="8">The sequence shown here is derived from an EMBL/GenBank/DDBJ whole genome shotgun (WGS) entry which is preliminary data.</text>
</comment>
<feature type="domain" description="SpoVT-AbrB" evidence="7">
    <location>
        <begin position="5"/>
        <end position="51"/>
    </location>
</feature>
<keyword evidence="6" id="KW-0804">Transcription</keyword>
<evidence type="ECO:0000256" key="4">
    <source>
        <dbReference type="ARBA" id="ARBA00023125"/>
    </source>
</evidence>
<dbReference type="GO" id="GO:0003677">
    <property type="term" value="F:DNA binding"/>
    <property type="evidence" value="ECO:0007669"/>
    <property type="project" value="UniProtKB-KW"/>
</dbReference>
<dbReference type="NCBIfam" id="TIGR01439">
    <property type="entry name" value="lp_hng_hel_AbrB"/>
    <property type="match status" value="1"/>
</dbReference>
<dbReference type="PROSITE" id="PS51740">
    <property type="entry name" value="SPOVT_ABRB"/>
    <property type="match status" value="1"/>
</dbReference>
<dbReference type="InterPro" id="IPR037914">
    <property type="entry name" value="SpoVT-AbrB_sf"/>
</dbReference>
<evidence type="ECO:0000256" key="1">
    <source>
        <dbReference type="ARBA" id="ARBA00022491"/>
    </source>
</evidence>
<dbReference type="GO" id="GO:0030435">
    <property type="term" value="P:sporulation resulting in formation of a cellular spore"/>
    <property type="evidence" value="ECO:0007669"/>
    <property type="project" value="UniProtKB-KW"/>
</dbReference>
<sequence>MKATGIVRRIDDLGRVVIPKEIRRTMRIREGDPLEIYTDTDGQVIFKKYSPMGELSEFAAQICDALHKTTGGIAAVCDRDAVIAVAGGGKRELLDRRISRELEELMSTRGQ</sequence>
<dbReference type="PANTHER" id="PTHR36432:SF1">
    <property type="entry name" value="STAGE V SPORULATION PROTEIN T"/>
    <property type="match status" value="1"/>
</dbReference>
<proteinExistence type="predicted"/>
<evidence type="ECO:0000256" key="2">
    <source>
        <dbReference type="ARBA" id="ARBA00022969"/>
    </source>
</evidence>
<keyword evidence="1" id="KW-0678">Repressor</keyword>
<name>K1UUB9_9ZZZZ</name>
<keyword evidence="2" id="KW-0749">Sporulation</keyword>
<dbReference type="PANTHER" id="PTHR36432">
    <property type="match status" value="1"/>
</dbReference>
<dbReference type="Gene3D" id="3.30.450.40">
    <property type="match status" value="1"/>
</dbReference>
<dbReference type="SMART" id="SM00966">
    <property type="entry name" value="SpoVT_AbrB"/>
    <property type="match status" value="1"/>
</dbReference>
<gene>
    <name evidence="8" type="ORF">OBE_01471</name>
</gene>
<dbReference type="SUPFAM" id="SSF89447">
    <property type="entry name" value="AbrB/MazE/MraZ-like"/>
    <property type="match status" value="1"/>
</dbReference>
<organism evidence="8">
    <name type="scientific">human gut metagenome</name>
    <dbReference type="NCBI Taxonomy" id="408170"/>
    <lineage>
        <taxon>unclassified sequences</taxon>
        <taxon>metagenomes</taxon>
        <taxon>organismal metagenomes</taxon>
    </lineage>
</organism>
<keyword evidence="5" id="KW-0010">Activator</keyword>
<evidence type="ECO:0000259" key="7">
    <source>
        <dbReference type="PROSITE" id="PS51740"/>
    </source>
</evidence>
<dbReference type="Gene3D" id="2.10.260.10">
    <property type="match status" value="1"/>
</dbReference>
<evidence type="ECO:0000256" key="3">
    <source>
        <dbReference type="ARBA" id="ARBA00023015"/>
    </source>
</evidence>
<dbReference type="Pfam" id="PF15714">
    <property type="entry name" value="SpoVT_C"/>
    <property type="match status" value="1"/>
</dbReference>
<dbReference type="InterPro" id="IPR029016">
    <property type="entry name" value="GAF-like_dom_sf"/>
</dbReference>
<keyword evidence="4" id="KW-0238">DNA-binding</keyword>
<accession>K1UUB9</accession>
<dbReference type="Pfam" id="PF04014">
    <property type="entry name" value="MazE_antitoxin"/>
    <property type="match status" value="1"/>
</dbReference>
<dbReference type="AlphaFoldDB" id="K1UUB9"/>
<protein>
    <submittedName>
        <fullName evidence="8">AbrB family transcriptional regulator</fullName>
    </submittedName>
</protein>
<keyword evidence="3" id="KW-0805">Transcription regulation</keyword>
<dbReference type="InterPro" id="IPR007159">
    <property type="entry name" value="SpoVT-AbrB_dom"/>
</dbReference>
<feature type="non-terminal residue" evidence="8">
    <location>
        <position position="111"/>
    </location>
</feature>
<reference evidence="8" key="1">
    <citation type="journal article" date="2013" name="Environ. Microbiol.">
        <title>Microbiota from the distal guts of lean and obese adolescents exhibit partial functional redundancy besides clear differences in community structure.</title>
        <authorList>
            <person name="Ferrer M."/>
            <person name="Ruiz A."/>
            <person name="Lanza F."/>
            <person name="Haange S.B."/>
            <person name="Oberbach A."/>
            <person name="Till H."/>
            <person name="Bargiela R."/>
            <person name="Campoy C."/>
            <person name="Segura M.T."/>
            <person name="Richter M."/>
            <person name="von Bergen M."/>
            <person name="Seifert J."/>
            <person name="Suarez A."/>
        </authorList>
    </citation>
    <scope>NUCLEOTIDE SEQUENCE</scope>
</reference>
<dbReference type="EMBL" id="AJWZ01000978">
    <property type="protein sequence ID" value="EKC75206.1"/>
    <property type="molecule type" value="Genomic_DNA"/>
</dbReference>
<evidence type="ECO:0000256" key="5">
    <source>
        <dbReference type="ARBA" id="ARBA00023159"/>
    </source>
</evidence>
<dbReference type="InterPro" id="IPR052731">
    <property type="entry name" value="B_subtilis_Trans_State_Reg"/>
</dbReference>
<evidence type="ECO:0000256" key="6">
    <source>
        <dbReference type="ARBA" id="ARBA00023163"/>
    </source>
</evidence>
<evidence type="ECO:0000313" key="8">
    <source>
        <dbReference type="EMBL" id="EKC75206.1"/>
    </source>
</evidence>
<dbReference type="FunFam" id="2.10.260.10:FF:000001">
    <property type="entry name" value="Stage V sporulation protein T"/>
    <property type="match status" value="1"/>
</dbReference>